<accession>A0A918P4Y6</accession>
<keyword evidence="3" id="KW-1185">Reference proteome</keyword>
<comment type="caution">
    <text evidence="2">The sequence shown here is derived from an EMBL/GenBank/DDBJ whole genome shotgun (WGS) entry which is preliminary data.</text>
</comment>
<sequence>MGWVDREWIPALRDDGRYTRLLNLTQRLLAERERLMPRCTNCQSGKVTLRDEDGREYTVDCPACDGTGMLPERADNEDDGQAGGR</sequence>
<feature type="region of interest" description="Disordered" evidence="1">
    <location>
        <begin position="66"/>
        <end position="85"/>
    </location>
</feature>
<dbReference type="Proteomes" id="UP000619244">
    <property type="component" value="Unassembled WGS sequence"/>
</dbReference>
<dbReference type="AlphaFoldDB" id="A0A918P4Y6"/>
<protein>
    <submittedName>
        <fullName evidence="2">Uncharacterized protein</fullName>
    </submittedName>
</protein>
<evidence type="ECO:0000313" key="2">
    <source>
        <dbReference type="EMBL" id="GGY20163.1"/>
    </source>
</evidence>
<evidence type="ECO:0000313" key="3">
    <source>
        <dbReference type="Proteomes" id="UP000619244"/>
    </source>
</evidence>
<organism evidence="2 3">
    <name type="scientific">Streptomyces minutiscleroticus</name>
    <dbReference type="NCBI Taxonomy" id="68238"/>
    <lineage>
        <taxon>Bacteria</taxon>
        <taxon>Bacillati</taxon>
        <taxon>Actinomycetota</taxon>
        <taxon>Actinomycetes</taxon>
        <taxon>Kitasatosporales</taxon>
        <taxon>Streptomycetaceae</taxon>
        <taxon>Streptomyces</taxon>
    </lineage>
</organism>
<dbReference type="EMBL" id="BMVU01000164">
    <property type="protein sequence ID" value="GGY20163.1"/>
    <property type="molecule type" value="Genomic_DNA"/>
</dbReference>
<proteinExistence type="predicted"/>
<evidence type="ECO:0000256" key="1">
    <source>
        <dbReference type="SAM" id="MobiDB-lite"/>
    </source>
</evidence>
<feature type="compositionally biased region" description="Acidic residues" evidence="1">
    <location>
        <begin position="75"/>
        <end position="85"/>
    </location>
</feature>
<reference evidence="2" key="1">
    <citation type="journal article" date="2014" name="Int. J. Syst. Evol. Microbiol.">
        <title>Complete genome sequence of Corynebacterium casei LMG S-19264T (=DSM 44701T), isolated from a smear-ripened cheese.</title>
        <authorList>
            <consortium name="US DOE Joint Genome Institute (JGI-PGF)"/>
            <person name="Walter F."/>
            <person name="Albersmeier A."/>
            <person name="Kalinowski J."/>
            <person name="Ruckert C."/>
        </authorList>
    </citation>
    <scope>NUCLEOTIDE SEQUENCE</scope>
    <source>
        <strain evidence="2">JCM 4790</strain>
    </source>
</reference>
<gene>
    <name evidence="2" type="ORF">GCM10010358_83210</name>
</gene>
<reference evidence="2" key="2">
    <citation type="submission" date="2020-09" db="EMBL/GenBank/DDBJ databases">
        <authorList>
            <person name="Sun Q."/>
            <person name="Ohkuma M."/>
        </authorList>
    </citation>
    <scope>NUCLEOTIDE SEQUENCE</scope>
    <source>
        <strain evidence="2">JCM 4790</strain>
    </source>
</reference>
<name>A0A918P4Y6_9ACTN</name>